<reference evidence="1" key="1">
    <citation type="submission" date="2018-05" db="EMBL/GenBank/DDBJ databases">
        <authorList>
            <person name="Lanie J.A."/>
            <person name="Ng W.-L."/>
            <person name="Kazmierczak K.M."/>
            <person name="Andrzejewski T.M."/>
            <person name="Davidsen T.M."/>
            <person name="Wayne K.J."/>
            <person name="Tettelin H."/>
            <person name="Glass J.I."/>
            <person name="Rusch D."/>
            <person name="Podicherti R."/>
            <person name="Tsui H.-C.T."/>
            <person name="Winkler M.E."/>
        </authorList>
    </citation>
    <scope>NUCLEOTIDE SEQUENCE</scope>
</reference>
<proteinExistence type="predicted"/>
<protein>
    <recommendedName>
        <fullName evidence="2">K Homology domain-containing protein</fullName>
    </recommendedName>
</protein>
<dbReference type="AlphaFoldDB" id="A0A381Y3U6"/>
<sequence>MNERVIKIEKIDPKDLFGPQNKNIKFIKLKFPELKIVARGDKIKAYGNKEDLNDFEERIKKIINYFIEYNIISDNEIEML</sequence>
<organism evidence="1">
    <name type="scientific">marine metagenome</name>
    <dbReference type="NCBI Taxonomy" id="408172"/>
    <lineage>
        <taxon>unclassified sequences</taxon>
        <taxon>metagenomes</taxon>
        <taxon>ecological metagenomes</taxon>
    </lineage>
</organism>
<gene>
    <name evidence="1" type="ORF">METZ01_LOCUS124469</name>
</gene>
<evidence type="ECO:0008006" key="2">
    <source>
        <dbReference type="Google" id="ProtNLM"/>
    </source>
</evidence>
<name>A0A381Y3U6_9ZZZZ</name>
<evidence type="ECO:0000313" key="1">
    <source>
        <dbReference type="EMBL" id="SVA71615.1"/>
    </source>
</evidence>
<dbReference type="EMBL" id="UINC01017315">
    <property type="protein sequence ID" value="SVA71615.1"/>
    <property type="molecule type" value="Genomic_DNA"/>
</dbReference>
<accession>A0A381Y3U6</accession>
<feature type="non-terminal residue" evidence="1">
    <location>
        <position position="80"/>
    </location>
</feature>